<name>A0A662DLK5_UNCAE</name>
<evidence type="ECO:0000259" key="4">
    <source>
        <dbReference type="Pfam" id="PF00676"/>
    </source>
</evidence>
<dbReference type="Pfam" id="PF00676">
    <property type="entry name" value="E1_dh"/>
    <property type="match status" value="1"/>
</dbReference>
<reference evidence="5 6" key="1">
    <citation type="submission" date="2018-06" db="EMBL/GenBank/DDBJ databases">
        <title>Extensive metabolic versatility and redundancy in microbially diverse, dynamic hydrothermal sediments.</title>
        <authorList>
            <person name="Dombrowski N."/>
            <person name="Teske A."/>
            <person name="Baker B.J."/>
        </authorList>
    </citation>
    <scope>NUCLEOTIDE SEQUENCE [LARGE SCALE GENOMIC DNA]</scope>
    <source>
        <strain evidence="5">B19_G9</strain>
    </source>
</reference>
<organism evidence="5 6">
    <name type="scientific">Aerophobetes bacterium</name>
    <dbReference type="NCBI Taxonomy" id="2030807"/>
    <lineage>
        <taxon>Bacteria</taxon>
        <taxon>Candidatus Aerophobota</taxon>
    </lineage>
</organism>
<accession>A0A662DLK5</accession>
<comment type="cofactor">
    <cofactor evidence="1">
        <name>thiamine diphosphate</name>
        <dbReference type="ChEBI" id="CHEBI:58937"/>
    </cofactor>
</comment>
<protein>
    <submittedName>
        <fullName evidence="5">Pyruvate dehydrogenase (Acetyl-transferring) E1 component subunit alpha</fullName>
    </submittedName>
</protein>
<dbReference type="InterPro" id="IPR001017">
    <property type="entry name" value="DH_E1"/>
</dbReference>
<dbReference type="Proteomes" id="UP000267654">
    <property type="component" value="Unassembled WGS sequence"/>
</dbReference>
<dbReference type="CDD" id="cd02000">
    <property type="entry name" value="TPP_E1_PDC_ADC_BCADC"/>
    <property type="match status" value="1"/>
</dbReference>
<dbReference type="GO" id="GO:0006086">
    <property type="term" value="P:pyruvate decarboxylation to acetyl-CoA"/>
    <property type="evidence" value="ECO:0007669"/>
    <property type="project" value="TreeGrafter"/>
</dbReference>
<evidence type="ECO:0000256" key="3">
    <source>
        <dbReference type="ARBA" id="ARBA00023052"/>
    </source>
</evidence>
<dbReference type="Gene3D" id="3.40.50.970">
    <property type="match status" value="1"/>
</dbReference>
<evidence type="ECO:0000313" key="5">
    <source>
        <dbReference type="EMBL" id="RLE15173.1"/>
    </source>
</evidence>
<dbReference type="InterPro" id="IPR029061">
    <property type="entry name" value="THDP-binding"/>
</dbReference>
<dbReference type="PANTHER" id="PTHR11516:SF60">
    <property type="entry name" value="PYRUVATE DEHYDROGENASE E1 COMPONENT SUBUNIT ALPHA"/>
    <property type="match status" value="1"/>
</dbReference>
<dbReference type="PANTHER" id="PTHR11516">
    <property type="entry name" value="PYRUVATE DEHYDROGENASE E1 COMPONENT, ALPHA SUBUNIT BACTERIAL AND ORGANELLAR"/>
    <property type="match status" value="1"/>
</dbReference>
<dbReference type="SUPFAM" id="SSF52518">
    <property type="entry name" value="Thiamin diphosphate-binding fold (THDP-binding)"/>
    <property type="match status" value="1"/>
</dbReference>
<keyword evidence="2" id="KW-0560">Oxidoreductase</keyword>
<feature type="domain" description="Dehydrogenase E1 component" evidence="4">
    <location>
        <begin position="14"/>
        <end position="311"/>
    </location>
</feature>
<keyword evidence="5" id="KW-0670">Pyruvate</keyword>
<dbReference type="EMBL" id="QMQB01000007">
    <property type="protein sequence ID" value="RLE15173.1"/>
    <property type="molecule type" value="Genomic_DNA"/>
</dbReference>
<dbReference type="AlphaFoldDB" id="A0A662DLK5"/>
<gene>
    <name evidence="5" type="ORF">DRI96_00340</name>
</gene>
<evidence type="ECO:0000256" key="2">
    <source>
        <dbReference type="ARBA" id="ARBA00023002"/>
    </source>
</evidence>
<proteinExistence type="predicted"/>
<evidence type="ECO:0000256" key="1">
    <source>
        <dbReference type="ARBA" id="ARBA00001964"/>
    </source>
</evidence>
<sequence length="319" mass="35072">MKIEKGKLIQMYTTMVRIRQFENRVYLLFLQGEMPGTIHLYQGEEAIAAGVCANLTKKDLITSTHRPHGHAIAKGVSFKSLMAELFAKKTGCCEAKGGSMHVGDIDVGMVPAIAIVGGGIPVATGLALACKMMHLKRVVVSFFGDGASNTGAFHEGINMGSIWNLPVVYVCENNLYGASTHVSKVMKIKDVAQRAISYGIPGKVVDGNDVFAVYEASREAILRAREGKGPTLLECKTYRRGGHSRSDACRYRSKEEEKLWLSKDPVSRARERLINMGILTSQKAKEIEDRVKEEIEEAIEYARYSPSPKPEDTLSNVFA</sequence>
<keyword evidence="3" id="KW-0786">Thiamine pyrophosphate</keyword>
<evidence type="ECO:0000313" key="6">
    <source>
        <dbReference type="Proteomes" id="UP000267654"/>
    </source>
</evidence>
<dbReference type="InterPro" id="IPR050642">
    <property type="entry name" value="PDH_E1_Alpha_Subunit"/>
</dbReference>
<dbReference type="GO" id="GO:0004739">
    <property type="term" value="F:pyruvate dehydrogenase (acetyl-transferring) activity"/>
    <property type="evidence" value="ECO:0007669"/>
    <property type="project" value="TreeGrafter"/>
</dbReference>
<comment type="caution">
    <text evidence="5">The sequence shown here is derived from an EMBL/GenBank/DDBJ whole genome shotgun (WGS) entry which is preliminary data.</text>
</comment>